<evidence type="ECO:0000313" key="3">
    <source>
        <dbReference type="Proteomes" id="UP001432039"/>
    </source>
</evidence>
<accession>A0ABZ1TRL6</accession>
<organism evidence="2 3">
    <name type="scientific">Streptomyces virginiae</name>
    <name type="common">Streptomyces cinnamonensis</name>
    <dbReference type="NCBI Taxonomy" id="1961"/>
    <lineage>
        <taxon>Bacteria</taxon>
        <taxon>Bacillati</taxon>
        <taxon>Actinomycetota</taxon>
        <taxon>Actinomycetes</taxon>
        <taxon>Kitasatosporales</taxon>
        <taxon>Streptomycetaceae</taxon>
        <taxon>Streptomyces</taxon>
    </lineage>
</organism>
<dbReference type="RefSeq" id="WP_328959557.1">
    <property type="nucleotide sequence ID" value="NZ_CP108090.1"/>
</dbReference>
<sequence>MYMITFKLIGSCGSVTAPNDVRDLLTAHFAPADGIEHVTATADAGDDRIDLVLFSLANSEAEAMLTARAACLRALERAPELIAWRLSDGAAGDGPGIR</sequence>
<keyword evidence="3" id="KW-1185">Reference proteome</keyword>
<evidence type="ECO:0000313" key="1">
    <source>
        <dbReference type="EMBL" id="WUQ09986.1"/>
    </source>
</evidence>
<proteinExistence type="predicted"/>
<evidence type="ECO:0000313" key="2">
    <source>
        <dbReference type="EMBL" id="WUQ17621.1"/>
    </source>
</evidence>
<dbReference type="EMBL" id="CP108090">
    <property type="protein sequence ID" value="WUQ09986.1"/>
    <property type="molecule type" value="Genomic_DNA"/>
</dbReference>
<protein>
    <submittedName>
        <fullName evidence="2">Uncharacterized protein</fullName>
    </submittedName>
</protein>
<dbReference type="Proteomes" id="UP001432039">
    <property type="component" value="Chromosome"/>
</dbReference>
<dbReference type="EMBL" id="CP108090">
    <property type="protein sequence ID" value="WUQ17621.1"/>
    <property type="molecule type" value="Genomic_DNA"/>
</dbReference>
<gene>
    <name evidence="1" type="ORF">OG517_00110</name>
    <name evidence="2" type="ORF">OG517_43060</name>
</gene>
<name>A0ABZ1TRL6_STRVG</name>
<reference evidence="2" key="1">
    <citation type="submission" date="2022-10" db="EMBL/GenBank/DDBJ databases">
        <title>The complete genomes of actinobacterial strains from the NBC collection.</title>
        <authorList>
            <person name="Joergensen T.S."/>
            <person name="Alvarez Arevalo M."/>
            <person name="Sterndorff E.B."/>
            <person name="Faurdal D."/>
            <person name="Vuksanovic O."/>
            <person name="Mourched A.-S."/>
            <person name="Charusanti P."/>
            <person name="Shaw S."/>
            <person name="Blin K."/>
            <person name="Weber T."/>
        </authorList>
    </citation>
    <scope>NUCLEOTIDE SEQUENCE</scope>
    <source>
        <strain evidence="2">NBC_00248</strain>
    </source>
</reference>